<accession>A0A974Y1H5</accession>
<reference evidence="2 3" key="1">
    <citation type="submission" date="2021-03" db="EMBL/GenBank/DDBJ databases">
        <title>Lysobacter sp. nov. isolated from soil of gangwondo yeongwol, south Korea.</title>
        <authorList>
            <person name="Kim K.R."/>
            <person name="Kim K.H."/>
            <person name="Jeon C.O."/>
        </authorList>
    </citation>
    <scope>NUCLEOTIDE SEQUENCE [LARGE SCALE GENOMIC DNA]</scope>
    <source>
        <strain evidence="2 3">R19</strain>
    </source>
</reference>
<gene>
    <name evidence="2" type="ORF">I8J32_007730</name>
</gene>
<dbReference type="Proteomes" id="UP000639274">
    <property type="component" value="Chromosome"/>
</dbReference>
<evidence type="ECO:0000313" key="2">
    <source>
        <dbReference type="EMBL" id="QSX79716.1"/>
    </source>
</evidence>
<feature type="transmembrane region" description="Helical" evidence="1">
    <location>
        <begin position="89"/>
        <end position="107"/>
    </location>
</feature>
<sequence>MSDILIPIVGILATLLGLMFLVGCFVRVDSQRFLERAGGDPSKIHRLETLQDAWSTIGKLRQFVASSAALLIFGVGLLAVWGNPALGKYYWVVPAILLANLGLILLVRRDAVRSLNPLLPGHAEVLKVLKQSIRMCISFSVVFLVLVARG</sequence>
<dbReference type="EMBL" id="CP071518">
    <property type="protein sequence ID" value="QSX79716.1"/>
    <property type="molecule type" value="Genomic_DNA"/>
</dbReference>
<keyword evidence="3" id="KW-1185">Reference proteome</keyword>
<evidence type="ECO:0000256" key="1">
    <source>
        <dbReference type="SAM" id="Phobius"/>
    </source>
</evidence>
<dbReference type="AlphaFoldDB" id="A0A974Y1H5"/>
<evidence type="ECO:0000313" key="3">
    <source>
        <dbReference type="Proteomes" id="UP000639274"/>
    </source>
</evidence>
<keyword evidence="1" id="KW-1133">Transmembrane helix</keyword>
<name>A0A974Y1H5_9GAMM</name>
<dbReference type="RefSeq" id="WP_200610348.1">
    <property type="nucleotide sequence ID" value="NZ_CP071518.1"/>
</dbReference>
<keyword evidence="1" id="KW-0472">Membrane</keyword>
<keyword evidence="1" id="KW-0812">Transmembrane</keyword>
<feature type="transmembrane region" description="Helical" evidence="1">
    <location>
        <begin position="6"/>
        <end position="26"/>
    </location>
</feature>
<organism evidence="2 3">
    <name type="scientific">Agrilutibacter solisilvae</name>
    <dbReference type="NCBI Taxonomy" id="2763317"/>
    <lineage>
        <taxon>Bacteria</taxon>
        <taxon>Pseudomonadati</taxon>
        <taxon>Pseudomonadota</taxon>
        <taxon>Gammaproteobacteria</taxon>
        <taxon>Lysobacterales</taxon>
        <taxon>Lysobacteraceae</taxon>
        <taxon>Agrilutibacter</taxon>
    </lineage>
</organism>
<protein>
    <submittedName>
        <fullName evidence="2">Uncharacterized protein</fullName>
    </submittedName>
</protein>
<feature type="transmembrane region" description="Helical" evidence="1">
    <location>
        <begin position="63"/>
        <end position="83"/>
    </location>
</feature>
<dbReference type="KEGG" id="lsf:I8J32_007730"/>
<proteinExistence type="predicted"/>